<keyword evidence="2" id="KW-0810">Translation regulation</keyword>
<dbReference type="AlphaFoldDB" id="A0A7Y9ZAG3"/>
<dbReference type="GO" id="GO:0017148">
    <property type="term" value="P:negative regulation of translation"/>
    <property type="evidence" value="ECO:0007669"/>
    <property type="project" value="UniProtKB-UniRule"/>
</dbReference>
<dbReference type="FunFam" id="3.30.460.10:FF:000008">
    <property type="entry name" value="Ribosomal silencing factor RsfS"/>
    <property type="match status" value="1"/>
</dbReference>
<evidence type="ECO:0000313" key="4">
    <source>
        <dbReference type="Proteomes" id="UP000547973"/>
    </source>
</evidence>
<comment type="caution">
    <text evidence="3">The sequence shown here is derived from an EMBL/GenBank/DDBJ whole genome shotgun (WGS) entry which is preliminary data.</text>
</comment>
<keyword evidence="4" id="KW-1185">Reference proteome</keyword>
<dbReference type="OrthoDB" id="9793681at2"/>
<sequence>MTATARALDITQSAARAASDKKAEDIVALDVSGQTPIADVFVIATASNERQVTAIAEGIEQSLLATGVKAVRREGLREGRWALMDFNDVIVHVMHQEDRAYYSLERLWKDCPVVALPADL</sequence>
<dbReference type="RefSeq" id="WP_062075933.1">
    <property type="nucleotide sequence ID" value="NZ_BBRC01000014.1"/>
</dbReference>
<name>A0A7Y9ZAG3_9MICO</name>
<accession>A0A7Y9ZAG3</accession>
<dbReference type="GO" id="GO:0005737">
    <property type="term" value="C:cytoplasm"/>
    <property type="evidence" value="ECO:0007669"/>
    <property type="project" value="UniProtKB-SubCell"/>
</dbReference>
<comment type="similarity">
    <text evidence="1 2">Belongs to the Iojap/RsfS family.</text>
</comment>
<dbReference type="PANTHER" id="PTHR21043">
    <property type="entry name" value="IOJAP SUPERFAMILY ORTHOLOG"/>
    <property type="match status" value="1"/>
</dbReference>
<dbReference type="GO" id="GO:0090071">
    <property type="term" value="P:negative regulation of ribosome biogenesis"/>
    <property type="evidence" value="ECO:0007669"/>
    <property type="project" value="UniProtKB-UniRule"/>
</dbReference>
<dbReference type="HAMAP" id="MF_01477">
    <property type="entry name" value="Iojap_RsfS"/>
    <property type="match status" value="1"/>
</dbReference>
<gene>
    <name evidence="2" type="primary">rsfS</name>
    <name evidence="3" type="ORF">BKA03_001087</name>
</gene>
<dbReference type="PANTHER" id="PTHR21043:SF0">
    <property type="entry name" value="MITOCHONDRIAL ASSEMBLY OF RIBOSOMAL LARGE SUBUNIT PROTEIN 1"/>
    <property type="match status" value="1"/>
</dbReference>
<evidence type="ECO:0000256" key="2">
    <source>
        <dbReference type="HAMAP-Rule" id="MF_01477"/>
    </source>
</evidence>
<proteinExistence type="inferred from homology"/>
<protein>
    <recommendedName>
        <fullName evidence="2">Ribosomal silencing factor RsfS</fullName>
    </recommendedName>
</protein>
<keyword evidence="2" id="KW-0678">Repressor</keyword>
<dbReference type="Pfam" id="PF02410">
    <property type="entry name" value="RsfS"/>
    <property type="match status" value="1"/>
</dbReference>
<reference evidence="3 4" key="1">
    <citation type="submission" date="2020-07" db="EMBL/GenBank/DDBJ databases">
        <title>Sequencing the genomes of 1000 actinobacteria strains.</title>
        <authorList>
            <person name="Klenk H.-P."/>
        </authorList>
    </citation>
    <scope>NUCLEOTIDE SEQUENCE [LARGE SCALE GENOMIC DNA]</scope>
    <source>
        <strain evidence="3 4">DSM 19970</strain>
    </source>
</reference>
<comment type="function">
    <text evidence="2">Functions as a ribosomal silencing factor. Interacts with ribosomal protein uL14 (rplN), blocking formation of intersubunit bridge B8. Prevents association of the 30S and 50S ribosomal subunits and the formation of functional ribosomes, thus repressing translation.</text>
</comment>
<organism evidence="3 4">
    <name type="scientific">Demequina lutea</name>
    <dbReference type="NCBI Taxonomy" id="431489"/>
    <lineage>
        <taxon>Bacteria</taxon>
        <taxon>Bacillati</taxon>
        <taxon>Actinomycetota</taxon>
        <taxon>Actinomycetes</taxon>
        <taxon>Micrococcales</taxon>
        <taxon>Demequinaceae</taxon>
        <taxon>Demequina</taxon>
    </lineage>
</organism>
<dbReference type="GO" id="GO:0043023">
    <property type="term" value="F:ribosomal large subunit binding"/>
    <property type="evidence" value="ECO:0007669"/>
    <property type="project" value="TreeGrafter"/>
</dbReference>
<dbReference type="InterPro" id="IPR043519">
    <property type="entry name" value="NT_sf"/>
</dbReference>
<comment type="subcellular location">
    <subcellularLocation>
        <location evidence="2">Cytoplasm</location>
    </subcellularLocation>
</comment>
<dbReference type="GO" id="GO:0042256">
    <property type="term" value="P:cytosolic ribosome assembly"/>
    <property type="evidence" value="ECO:0007669"/>
    <property type="project" value="UniProtKB-UniRule"/>
</dbReference>
<evidence type="ECO:0000313" key="3">
    <source>
        <dbReference type="EMBL" id="NYI40968.1"/>
    </source>
</evidence>
<dbReference type="Gene3D" id="3.30.460.10">
    <property type="entry name" value="Beta Polymerase, domain 2"/>
    <property type="match status" value="1"/>
</dbReference>
<dbReference type="Proteomes" id="UP000547973">
    <property type="component" value="Unassembled WGS sequence"/>
</dbReference>
<dbReference type="InterPro" id="IPR004394">
    <property type="entry name" value="Iojap/RsfS/C7orf30"/>
</dbReference>
<dbReference type="NCBIfam" id="TIGR00090">
    <property type="entry name" value="rsfS_iojap_ybeB"/>
    <property type="match status" value="1"/>
</dbReference>
<keyword evidence="2" id="KW-0963">Cytoplasm</keyword>
<evidence type="ECO:0000256" key="1">
    <source>
        <dbReference type="ARBA" id="ARBA00010574"/>
    </source>
</evidence>
<dbReference type="SUPFAM" id="SSF81301">
    <property type="entry name" value="Nucleotidyltransferase"/>
    <property type="match status" value="1"/>
</dbReference>
<dbReference type="EMBL" id="JACBZO010000001">
    <property type="protein sequence ID" value="NYI40968.1"/>
    <property type="molecule type" value="Genomic_DNA"/>
</dbReference>
<comment type="subunit">
    <text evidence="2">Interacts with ribosomal protein uL14 (rplN).</text>
</comment>